<dbReference type="RefSeq" id="WP_340329249.1">
    <property type="nucleotide sequence ID" value="NZ_JAZHOF010000003.1"/>
</dbReference>
<dbReference type="GO" id="GO:0016829">
    <property type="term" value="F:lyase activity"/>
    <property type="evidence" value="ECO:0007669"/>
    <property type="project" value="UniProtKB-KW"/>
</dbReference>
<dbReference type="Proteomes" id="UP001378188">
    <property type="component" value="Unassembled WGS sequence"/>
</dbReference>
<sequence>MGVILGTGEFTYRVCEDWAQLPAGWAFGDVAAVGIDARDRVYVFNRSEHPMIVFERDGSFVTSWGEDTFTHAHGVHMGPDDTIYCTDDFDHTVRKCTLDGKVLLEIGIPHEPSPFMSGKPFNRCTHTALSPRGDIYVTDGYSNACVHKYSPDGKLLMSWGTSGIGPGEFNLPHNVTCDEDGWVYVADRENHRIQVFDGNGRYETEWHNLHRPNGMYMPGGKCPICYVGEIGPYFEFNRGAPNLGPRISVVSNDGTILARLGRDPMAGNEPGKLLSPHGLAVDSHGDLYVGQVAVTAWPSLFPDKPLPKVLRSIEKFEKVPAGTTA</sequence>
<dbReference type="SUPFAM" id="SSF101898">
    <property type="entry name" value="NHL repeat"/>
    <property type="match status" value="1"/>
</dbReference>
<dbReference type="EMBL" id="JAZHOF010000003">
    <property type="protein sequence ID" value="MEJ8571550.1"/>
    <property type="molecule type" value="Genomic_DNA"/>
</dbReference>
<dbReference type="PANTHER" id="PTHR10680">
    <property type="entry name" value="PEPTIDYL-GLYCINE ALPHA-AMIDATING MONOOXYGENASE"/>
    <property type="match status" value="1"/>
</dbReference>
<proteinExistence type="predicted"/>
<dbReference type="InterPro" id="IPR011042">
    <property type="entry name" value="6-blade_b-propeller_TolB-like"/>
</dbReference>
<feature type="repeat" description="NHL" evidence="4">
    <location>
        <begin position="160"/>
        <end position="199"/>
    </location>
</feature>
<dbReference type="CDD" id="cd14958">
    <property type="entry name" value="NHL_PAL_like"/>
    <property type="match status" value="1"/>
</dbReference>
<keyword evidence="2" id="KW-0677">Repeat</keyword>
<keyword evidence="5" id="KW-0456">Lyase</keyword>
<feature type="repeat" description="NHL" evidence="4">
    <location>
        <begin position="128"/>
        <end position="152"/>
    </location>
</feature>
<dbReference type="PANTHER" id="PTHR10680:SF38">
    <property type="entry name" value="BLL1368 PROTEIN"/>
    <property type="match status" value="1"/>
</dbReference>
<keyword evidence="3" id="KW-0325">Glycoprotein</keyword>
<gene>
    <name evidence="5" type="ORF">V3328_08705</name>
</gene>
<dbReference type="Gene3D" id="2.120.10.30">
    <property type="entry name" value="TolB, C-terminal domain"/>
    <property type="match status" value="1"/>
</dbReference>
<protein>
    <submittedName>
        <fullName evidence="5">Peptidyl-alpha-hydroxyglycine alpha-amidating lyase family protein</fullName>
    </submittedName>
</protein>
<evidence type="ECO:0000313" key="6">
    <source>
        <dbReference type="Proteomes" id="UP001378188"/>
    </source>
</evidence>
<evidence type="ECO:0000256" key="4">
    <source>
        <dbReference type="PROSITE-ProRule" id="PRU00504"/>
    </source>
</evidence>
<comment type="caution">
    <text evidence="5">The sequence shown here is derived from an EMBL/GenBank/DDBJ whole genome shotgun (WGS) entry which is preliminary data.</text>
</comment>
<evidence type="ECO:0000256" key="1">
    <source>
        <dbReference type="ARBA" id="ARBA00022729"/>
    </source>
</evidence>
<dbReference type="AlphaFoldDB" id="A0AAW9RTE3"/>
<accession>A0AAW9RTE3</accession>
<evidence type="ECO:0000313" key="5">
    <source>
        <dbReference type="EMBL" id="MEJ8571550.1"/>
    </source>
</evidence>
<reference evidence="5 6" key="1">
    <citation type="submission" date="2024-02" db="EMBL/GenBank/DDBJ databases">
        <title>Genome analysis and characterization of Microbaculum marinisediminis sp. nov., isolated from marine sediment.</title>
        <authorList>
            <person name="Du Z.-J."/>
            <person name="Ye Y.-Q."/>
            <person name="Zhang Z.-R."/>
            <person name="Yuan S.-M."/>
            <person name="Zhang X.-Y."/>
        </authorList>
    </citation>
    <scope>NUCLEOTIDE SEQUENCE [LARGE SCALE GENOMIC DNA]</scope>
    <source>
        <strain evidence="5 6">SDUM1044001</strain>
    </source>
</reference>
<dbReference type="Pfam" id="PF01436">
    <property type="entry name" value="NHL"/>
    <property type="match status" value="1"/>
</dbReference>
<dbReference type="InterPro" id="IPR001258">
    <property type="entry name" value="NHL_repeat"/>
</dbReference>
<name>A0AAW9RTE3_9HYPH</name>
<keyword evidence="6" id="KW-1185">Reference proteome</keyword>
<dbReference type="PROSITE" id="PS51125">
    <property type="entry name" value="NHL"/>
    <property type="match status" value="2"/>
</dbReference>
<evidence type="ECO:0000256" key="3">
    <source>
        <dbReference type="ARBA" id="ARBA00023180"/>
    </source>
</evidence>
<organism evidence="5 6">
    <name type="scientific">Microbaculum marinum</name>
    <dbReference type="NCBI Taxonomy" id="1764581"/>
    <lineage>
        <taxon>Bacteria</taxon>
        <taxon>Pseudomonadati</taxon>
        <taxon>Pseudomonadota</taxon>
        <taxon>Alphaproteobacteria</taxon>
        <taxon>Hyphomicrobiales</taxon>
        <taxon>Tepidamorphaceae</taxon>
        <taxon>Microbaculum</taxon>
    </lineage>
</organism>
<keyword evidence="1" id="KW-0732">Signal</keyword>
<evidence type="ECO:0000256" key="2">
    <source>
        <dbReference type="ARBA" id="ARBA00022737"/>
    </source>
</evidence>